<name>A0A5D3BM69_CUCMM</name>
<accession>A0A5D3BM69</accession>
<proteinExistence type="predicted"/>
<organism evidence="1 2">
    <name type="scientific">Cucumis melo var. makuwa</name>
    <name type="common">Oriental melon</name>
    <dbReference type="NCBI Taxonomy" id="1194695"/>
    <lineage>
        <taxon>Eukaryota</taxon>
        <taxon>Viridiplantae</taxon>
        <taxon>Streptophyta</taxon>
        <taxon>Embryophyta</taxon>
        <taxon>Tracheophyta</taxon>
        <taxon>Spermatophyta</taxon>
        <taxon>Magnoliopsida</taxon>
        <taxon>eudicotyledons</taxon>
        <taxon>Gunneridae</taxon>
        <taxon>Pentapetalae</taxon>
        <taxon>rosids</taxon>
        <taxon>fabids</taxon>
        <taxon>Cucurbitales</taxon>
        <taxon>Cucurbitaceae</taxon>
        <taxon>Benincaseae</taxon>
        <taxon>Cucumis</taxon>
    </lineage>
</organism>
<dbReference type="InterPro" id="IPR012337">
    <property type="entry name" value="RNaseH-like_sf"/>
</dbReference>
<dbReference type="EMBL" id="SSTD01017699">
    <property type="protein sequence ID" value="TYJ99425.1"/>
    <property type="molecule type" value="Genomic_DNA"/>
</dbReference>
<protein>
    <submittedName>
        <fullName evidence="1">Uncharacterized protein</fullName>
    </submittedName>
</protein>
<dbReference type="Gene3D" id="3.30.70.270">
    <property type="match status" value="1"/>
</dbReference>
<dbReference type="AlphaFoldDB" id="A0A5D3BM69"/>
<gene>
    <name evidence="1" type="ORF">E5676_scaffold316G00120</name>
</gene>
<dbReference type="InterPro" id="IPR043128">
    <property type="entry name" value="Rev_trsase/Diguanyl_cyclase"/>
</dbReference>
<comment type="caution">
    <text evidence="1">The sequence shown here is derived from an EMBL/GenBank/DDBJ whole genome shotgun (WGS) entry which is preliminary data.</text>
</comment>
<dbReference type="Proteomes" id="UP000321947">
    <property type="component" value="Unassembled WGS sequence"/>
</dbReference>
<dbReference type="PANTHER" id="PTHR33067:SF39">
    <property type="entry name" value="TRANSCRIPTION FACTOR INTERACTOR AND REGULATOR CCHC(ZN) FAMILY"/>
    <property type="match status" value="1"/>
</dbReference>
<evidence type="ECO:0000313" key="1">
    <source>
        <dbReference type="EMBL" id="TYJ99425.1"/>
    </source>
</evidence>
<dbReference type="SUPFAM" id="SSF53098">
    <property type="entry name" value="Ribonuclease H-like"/>
    <property type="match status" value="1"/>
</dbReference>
<sequence length="349" mass="39915">MESTSVRVNVLLVKFLKDILVKKRKINDFKNVALTQATNNIFKNGVPKKMTDPGSFTIPYSIGILDLGRALCELRATMNLLPLSIFKKLKIGEVQPTHMRLQHTDLLEEAYYELFSTEEFLEEDEPDYKLEEVNTFFGKRKFEPLDLQTKDEKKIKPSIKEPLELELKPLPNHLKYAYLGENDTLPIIISAHLDAAKENALLKMLKLFGDSFKECLNNLEEVEFFSIWGFFQGMSKQLRRDLSYGIESGLPKIDVVSKLLPPSDVKPLRSFLGHAGFHRIFIQGFFQIAKPLRPFPQSGGNIYILVVVDYVSKWVETISYAKTNVVTVSKFLKGDIFTQFGTLRALIND</sequence>
<reference evidence="1 2" key="1">
    <citation type="submission" date="2019-08" db="EMBL/GenBank/DDBJ databases">
        <title>Draft genome sequences of two oriental melons (Cucumis melo L. var makuwa).</title>
        <authorList>
            <person name="Kwon S.-Y."/>
        </authorList>
    </citation>
    <scope>NUCLEOTIDE SEQUENCE [LARGE SCALE GENOMIC DNA]</scope>
    <source>
        <strain evidence="2">cv. Chang Bougi</strain>
        <tissue evidence="1">Leaf</tissue>
    </source>
</reference>
<evidence type="ECO:0000313" key="2">
    <source>
        <dbReference type="Proteomes" id="UP000321947"/>
    </source>
</evidence>
<dbReference type="PANTHER" id="PTHR33067">
    <property type="entry name" value="RNA-DIRECTED DNA POLYMERASE-RELATED"/>
    <property type="match status" value="1"/>
</dbReference>
<dbReference type="SUPFAM" id="SSF56672">
    <property type="entry name" value="DNA/RNA polymerases"/>
    <property type="match status" value="1"/>
</dbReference>
<dbReference type="InterPro" id="IPR043502">
    <property type="entry name" value="DNA/RNA_pol_sf"/>
</dbReference>